<keyword evidence="1" id="KW-0472">Membrane</keyword>
<organism evidence="2 3">
    <name type="scientific">Olea europaea subsp. europaea</name>
    <dbReference type="NCBI Taxonomy" id="158383"/>
    <lineage>
        <taxon>Eukaryota</taxon>
        <taxon>Viridiplantae</taxon>
        <taxon>Streptophyta</taxon>
        <taxon>Embryophyta</taxon>
        <taxon>Tracheophyta</taxon>
        <taxon>Spermatophyta</taxon>
        <taxon>Magnoliopsida</taxon>
        <taxon>eudicotyledons</taxon>
        <taxon>Gunneridae</taxon>
        <taxon>Pentapetalae</taxon>
        <taxon>asterids</taxon>
        <taxon>lamiids</taxon>
        <taxon>Lamiales</taxon>
        <taxon>Oleaceae</taxon>
        <taxon>Oleeae</taxon>
        <taxon>Olea</taxon>
    </lineage>
</organism>
<sequence length="102" mass="11109">MWQQFSCMRKKIEIGEKGGKICGVGLLGVGLVVCEGEKGMLDLKEESNRVWDRNNDERGGHSSQFVMAMLAINYEVVVTLVLVVTMEAVAAISGMGWDGMGL</sequence>
<gene>
    <name evidence="2" type="ORF">OLEA9_A115257</name>
</gene>
<name>A0A8S0QAW3_OLEEU</name>
<evidence type="ECO:0008006" key="4">
    <source>
        <dbReference type="Google" id="ProtNLM"/>
    </source>
</evidence>
<dbReference type="EMBL" id="CACTIH010001824">
    <property type="protein sequence ID" value="CAA2964468.1"/>
    <property type="molecule type" value="Genomic_DNA"/>
</dbReference>
<comment type="caution">
    <text evidence="2">The sequence shown here is derived from an EMBL/GenBank/DDBJ whole genome shotgun (WGS) entry which is preliminary data.</text>
</comment>
<protein>
    <recommendedName>
        <fullName evidence="4">Transmembrane protein</fullName>
    </recommendedName>
</protein>
<evidence type="ECO:0000313" key="2">
    <source>
        <dbReference type="EMBL" id="CAA2964468.1"/>
    </source>
</evidence>
<feature type="transmembrane region" description="Helical" evidence="1">
    <location>
        <begin position="76"/>
        <end position="97"/>
    </location>
</feature>
<dbReference type="AlphaFoldDB" id="A0A8S0QAW3"/>
<keyword evidence="1" id="KW-0812">Transmembrane</keyword>
<accession>A0A8S0QAW3</accession>
<evidence type="ECO:0000256" key="1">
    <source>
        <dbReference type="SAM" id="Phobius"/>
    </source>
</evidence>
<reference evidence="2 3" key="1">
    <citation type="submission" date="2019-12" db="EMBL/GenBank/DDBJ databases">
        <authorList>
            <person name="Alioto T."/>
            <person name="Alioto T."/>
            <person name="Gomez Garrido J."/>
        </authorList>
    </citation>
    <scope>NUCLEOTIDE SEQUENCE [LARGE SCALE GENOMIC DNA]</scope>
</reference>
<dbReference type="Gramene" id="OE9A115257T1">
    <property type="protein sequence ID" value="OE9A115257C1"/>
    <property type="gene ID" value="OE9A115257"/>
</dbReference>
<evidence type="ECO:0000313" key="3">
    <source>
        <dbReference type="Proteomes" id="UP000594638"/>
    </source>
</evidence>
<dbReference type="Proteomes" id="UP000594638">
    <property type="component" value="Unassembled WGS sequence"/>
</dbReference>
<keyword evidence="1" id="KW-1133">Transmembrane helix</keyword>
<proteinExistence type="predicted"/>
<keyword evidence="3" id="KW-1185">Reference proteome</keyword>